<evidence type="ECO:0000256" key="4">
    <source>
        <dbReference type="ARBA" id="ARBA00022840"/>
    </source>
</evidence>
<dbReference type="InterPro" id="IPR000719">
    <property type="entry name" value="Prot_kinase_dom"/>
</dbReference>
<dbReference type="Pfam" id="PF00069">
    <property type="entry name" value="Pkinase"/>
    <property type="match status" value="1"/>
</dbReference>
<feature type="compositionally biased region" description="Basic and acidic residues" evidence="6">
    <location>
        <begin position="215"/>
        <end position="229"/>
    </location>
</feature>
<dbReference type="GO" id="GO:0004674">
    <property type="term" value="F:protein serine/threonine kinase activity"/>
    <property type="evidence" value="ECO:0007669"/>
    <property type="project" value="TreeGrafter"/>
</dbReference>
<name>A0A8J6NRM9_9BACT</name>
<organism evidence="8 9">
    <name type="scientific">Candidatus Desulfatibia vada</name>
    <dbReference type="NCBI Taxonomy" id="2841696"/>
    <lineage>
        <taxon>Bacteria</taxon>
        <taxon>Pseudomonadati</taxon>
        <taxon>Thermodesulfobacteriota</taxon>
        <taxon>Desulfobacteria</taxon>
        <taxon>Desulfobacterales</taxon>
        <taxon>Desulfobacterales incertae sedis</taxon>
        <taxon>Candidatus Desulfatibia</taxon>
    </lineage>
</organism>
<proteinExistence type="predicted"/>
<evidence type="ECO:0000256" key="5">
    <source>
        <dbReference type="PROSITE-ProRule" id="PRU10141"/>
    </source>
</evidence>
<dbReference type="PROSITE" id="PS50011">
    <property type="entry name" value="PROTEIN_KINASE_DOM"/>
    <property type="match status" value="1"/>
</dbReference>
<feature type="compositionally biased region" description="Basic and acidic residues" evidence="6">
    <location>
        <begin position="27"/>
        <end position="41"/>
    </location>
</feature>
<feature type="domain" description="Protein kinase" evidence="7">
    <location>
        <begin position="290"/>
        <end position="548"/>
    </location>
</feature>
<dbReference type="AlphaFoldDB" id="A0A8J6NRM9"/>
<dbReference type="Gene3D" id="1.10.510.10">
    <property type="entry name" value="Transferase(Phosphotransferase) domain 1"/>
    <property type="match status" value="1"/>
</dbReference>
<dbReference type="InterPro" id="IPR017441">
    <property type="entry name" value="Protein_kinase_ATP_BS"/>
</dbReference>
<evidence type="ECO:0000259" key="7">
    <source>
        <dbReference type="PROSITE" id="PS50011"/>
    </source>
</evidence>
<feature type="binding site" evidence="5">
    <location>
        <position position="318"/>
    </location>
    <ligand>
        <name>ATP</name>
        <dbReference type="ChEBI" id="CHEBI:30616"/>
    </ligand>
</feature>
<evidence type="ECO:0000313" key="8">
    <source>
        <dbReference type="EMBL" id="MBC8430678.1"/>
    </source>
</evidence>
<keyword evidence="3 8" id="KW-0418">Kinase</keyword>
<dbReference type="Proteomes" id="UP000605201">
    <property type="component" value="Unassembled WGS sequence"/>
</dbReference>
<dbReference type="PROSITE" id="PS00108">
    <property type="entry name" value="PROTEIN_KINASE_ST"/>
    <property type="match status" value="1"/>
</dbReference>
<dbReference type="CDD" id="cd14014">
    <property type="entry name" value="STKc_PknB_like"/>
    <property type="match status" value="1"/>
</dbReference>
<dbReference type="PANTHER" id="PTHR43289">
    <property type="entry name" value="MITOGEN-ACTIVATED PROTEIN KINASE KINASE KINASE 20-RELATED"/>
    <property type="match status" value="1"/>
</dbReference>
<feature type="region of interest" description="Disordered" evidence="6">
    <location>
        <begin position="55"/>
        <end position="263"/>
    </location>
</feature>
<keyword evidence="2 5" id="KW-0547">Nucleotide-binding</keyword>
<evidence type="ECO:0000256" key="2">
    <source>
        <dbReference type="ARBA" id="ARBA00022741"/>
    </source>
</evidence>
<evidence type="ECO:0000256" key="3">
    <source>
        <dbReference type="ARBA" id="ARBA00022777"/>
    </source>
</evidence>
<reference evidence="8 9" key="1">
    <citation type="submission" date="2020-08" db="EMBL/GenBank/DDBJ databases">
        <title>Bridging the membrane lipid divide: bacteria of the FCB group superphylum have the potential to synthesize archaeal ether lipids.</title>
        <authorList>
            <person name="Villanueva L."/>
            <person name="Von Meijenfeldt F.A.B."/>
            <person name="Westbye A.B."/>
            <person name="Yadav S."/>
            <person name="Hopmans E.C."/>
            <person name="Dutilh B.E."/>
            <person name="Sinninghe Damste J.S."/>
        </authorList>
    </citation>
    <scope>NUCLEOTIDE SEQUENCE [LARGE SCALE GENOMIC DNA]</scope>
    <source>
        <strain evidence="8">NIOZ-UU17</strain>
    </source>
</reference>
<protein>
    <submittedName>
        <fullName evidence="8">Protein kinase</fullName>
    </submittedName>
</protein>
<evidence type="ECO:0000256" key="6">
    <source>
        <dbReference type="SAM" id="MobiDB-lite"/>
    </source>
</evidence>
<evidence type="ECO:0000256" key="1">
    <source>
        <dbReference type="ARBA" id="ARBA00022679"/>
    </source>
</evidence>
<dbReference type="EMBL" id="JACNIG010000069">
    <property type="protein sequence ID" value="MBC8430678.1"/>
    <property type="molecule type" value="Genomic_DNA"/>
</dbReference>
<dbReference type="SMART" id="SM00220">
    <property type="entry name" value="S_TKc"/>
    <property type="match status" value="1"/>
</dbReference>
<dbReference type="InterPro" id="IPR008271">
    <property type="entry name" value="Ser/Thr_kinase_AS"/>
</dbReference>
<dbReference type="InterPro" id="IPR011009">
    <property type="entry name" value="Kinase-like_dom_sf"/>
</dbReference>
<sequence length="620" mass="66976">MTQNNTPKAKPEDAVTDTGRSPLGNDSKTEPAKLESDNKGADFLDSLSLIDEIKEFEPVSPGSDNEEADFFDGITLSDEMQTDEVPAAEPSQADPDHDETAFLDSGSLPDALQAAEPSQADPDPDHDETAFLDSGSLPDALQAAEPSQADPDPDHDETAFLDSGSLLNALQAAEPSQAEPEPDSDSDPDHEATAFFDSGSLLDELKAAAPSLPKPKPEPDPDSDPDHEATAFFDSGSLMDALQASEPSPARPGRDHIEDAGGEPPLEVEAETVAAKEPTPPAETKKFGNYEVVKLLGTGGFGSVWQATATDGLPVAVKVLNPDVLDNDRAVRKFFHEAINLSKMNHPHICRFIDFFPQEGNYAIVMDFVQGTDLKDLLKEQGGPLPFETARRVAAQALDALHYAHQKQVLHRDIKPENITLSTEGAVKIMDFGIARLSSSESQQTSLFMISPAYTAPERFDETKTDDVDHRADIYSLGLVFYEIFTGKHPFPTTNPMEMIMAHLNTVPASPDEIADLPQEISNAILKALEKNPEDRFEDFAAFKMEMLGEAPIRASDSIGPLELSGESCKTGAALLKTLSGIVKKHQKQARKITVGQVGEQVNVIIETTGGNELCITRDI</sequence>
<keyword evidence="4 5" id="KW-0067">ATP-binding</keyword>
<gene>
    <name evidence="8" type="ORF">H8D96_02040</name>
</gene>
<keyword evidence="1" id="KW-0808">Transferase</keyword>
<feature type="region of interest" description="Disordered" evidence="6">
    <location>
        <begin position="1"/>
        <end position="41"/>
    </location>
</feature>
<comment type="caution">
    <text evidence="8">The sequence shown here is derived from an EMBL/GenBank/DDBJ whole genome shotgun (WGS) entry which is preliminary data.</text>
</comment>
<dbReference type="PANTHER" id="PTHR43289:SF6">
    <property type="entry name" value="SERINE_THREONINE-PROTEIN KINASE NEKL-3"/>
    <property type="match status" value="1"/>
</dbReference>
<dbReference type="GO" id="GO:0005524">
    <property type="term" value="F:ATP binding"/>
    <property type="evidence" value="ECO:0007669"/>
    <property type="project" value="UniProtKB-UniRule"/>
</dbReference>
<dbReference type="SUPFAM" id="SSF56112">
    <property type="entry name" value="Protein kinase-like (PK-like)"/>
    <property type="match status" value="1"/>
</dbReference>
<accession>A0A8J6NRM9</accession>
<dbReference type="PROSITE" id="PS00107">
    <property type="entry name" value="PROTEIN_KINASE_ATP"/>
    <property type="match status" value="1"/>
</dbReference>
<evidence type="ECO:0000313" key="9">
    <source>
        <dbReference type="Proteomes" id="UP000605201"/>
    </source>
</evidence>